<feature type="signal peptide" evidence="1">
    <location>
        <begin position="1"/>
        <end position="28"/>
    </location>
</feature>
<keyword evidence="3" id="KW-1185">Reference proteome</keyword>
<name>A0A445C9C2_ARAHY</name>
<comment type="caution">
    <text evidence="2">The sequence shown here is derived from an EMBL/GenBank/DDBJ whole genome shotgun (WGS) entry which is preliminary data.</text>
</comment>
<accession>A0A445C9C2</accession>
<evidence type="ECO:0000313" key="2">
    <source>
        <dbReference type="EMBL" id="RYR47453.1"/>
    </source>
</evidence>
<feature type="chain" id="PRO_5019197850" description="Aminotransferase-like plant mobile domain-containing protein" evidence="1">
    <location>
        <begin position="29"/>
        <end position="168"/>
    </location>
</feature>
<dbReference type="EMBL" id="SDMP01000007">
    <property type="protein sequence ID" value="RYR47453.1"/>
    <property type="molecule type" value="Genomic_DNA"/>
</dbReference>
<dbReference type="AlphaFoldDB" id="A0A445C9C2"/>
<organism evidence="2 3">
    <name type="scientific">Arachis hypogaea</name>
    <name type="common">Peanut</name>
    <dbReference type="NCBI Taxonomy" id="3818"/>
    <lineage>
        <taxon>Eukaryota</taxon>
        <taxon>Viridiplantae</taxon>
        <taxon>Streptophyta</taxon>
        <taxon>Embryophyta</taxon>
        <taxon>Tracheophyta</taxon>
        <taxon>Spermatophyta</taxon>
        <taxon>Magnoliopsida</taxon>
        <taxon>eudicotyledons</taxon>
        <taxon>Gunneridae</taxon>
        <taxon>Pentapetalae</taxon>
        <taxon>rosids</taxon>
        <taxon>fabids</taxon>
        <taxon>Fabales</taxon>
        <taxon>Fabaceae</taxon>
        <taxon>Papilionoideae</taxon>
        <taxon>50 kb inversion clade</taxon>
        <taxon>dalbergioids sensu lato</taxon>
        <taxon>Dalbergieae</taxon>
        <taxon>Pterocarpus clade</taxon>
        <taxon>Arachis</taxon>
    </lineage>
</organism>
<dbReference type="PANTHER" id="PTHR46033">
    <property type="entry name" value="PROTEIN MAIN-LIKE 2"/>
    <property type="match status" value="1"/>
</dbReference>
<dbReference type="Proteomes" id="UP000289738">
    <property type="component" value="Chromosome A07"/>
</dbReference>
<dbReference type="InterPro" id="IPR044824">
    <property type="entry name" value="MAIN-like"/>
</dbReference>
<evidence type="ECO:0000313" key="3">
    <source>
        <dbReference type="Proteomes" id="UP000289738"/>
    </source>
</evidence>
<protein>
    <recommendedName>
        <fullName evidence="4">Aminotransferase-like plant mobile domain-containing protein</fullName>
    </recommendedName>
</protein>
<dbReference type="PANTHER" id="PTHR46033:SF8">
    <property type="entry name" value="PROTEIN MAINTENANCE OF MERISTEMS-LIKE"/>
    <property type="match status" value="1"/>
</dbReference>
<gene>
    <name evidence="2" type="ORF">Ahy_A07g033377</name>
</gene>
<reference evidence="2 3" key="1">
    <citation type="submission" date="2019-01" db="EMBL/GenBank/DDBJ databases">
        <title>Sequencing of cultivated peanut Arachis hypogaea provides insights into genome evolution and oil improvement.</title>
        <authorList>
            <person name="Chen X."/>
        </authorList>
    </citation>
    <scope>NUCLEOTIDE SEQUENCE [LARGE SCALE GENOMIC DNA]</scope>
    <source>
        <strain evidence="3">cv. Fuhuasheng</strain>
        <tissue evidence="2">Leaves</tissue>
    </source>
</reference>
<evidence type="ECO:0000256" key="1">
    <source>
        <dbReference type="SAM" id="SignalP"/>
    </source>
</evidence>
<keyword evidence="1" id="KW-0732">Signal</keyword>
<proteinExistence type="predicted"/>
<evidence type="ECO:0008006" key="4">
    <source>
        <dbReference type="Google" id="ProtNLM"/>
    </source>
</evidence>
<dbReference type="GO" id="GO:0010073">
    <property type="term" value="P:meristem maintenance"/>
    <property type="evidence" value="ECO:0007669"/>
    <property type="project" value="InterPro"/>
</dbReference>
<sequence length="168" mass="18673">MAKHGLCCLYFSVYLAQLFISKFGVSDGNGDYEKGGSGGECRVSASVVVGLEGFTDVDVESLTATGSFGVAPRKAGCRGSFIKLMWLQNLKDRLVLNDEIGIQRYLKCYIMLLFGTILFGDNIGEFNWKSTCLAHLYRSLCRASRFDCKKVDCLLTLLLTWAWIHLSN</sequence>